<name>A0A8S0VL04_OLEEU</name>
<evidence type="ECO:0000313" key="2">
    <source>
        <dbReference type="EMBL" id="CAA3033021.1"/>
    </source>
</evidence>
<dbReference type="Proteomes" id="UP000594638">
    <property type="component" value="Unassembled WGS sequence"/>
</dbReference>
<feature type="region of interest" description="Disordered" evidence="1">
    <location>
        <begin position="198"/>
        <end position="219"/>
    </location>
</feature>
<gene>
    <name evidence="2" type="ORF">OLEA9_A110892</name>
</gene>
<feature type="compositionally biased region" description="Basic and acidic residues" evidence="1">
    <location>
        <begin position="208"/>
        <end position="219"/>
    </location>
</feature>
<keyword evidence="3" id="KW-1185">Reference proteome</keyword>
<sequence>MTSVTIRWILESIVAINSPTYAALITTLQVEYCAWDCLHPPRAFLQTRQLTGKGPGPGGILRVNRALCRTLLFTLHLLCSLHHHTSAGSRDFGKFGWTGERGRKPGGLRKTVAGVDEERVDWMIGRPDDWKTAMTLSENTEARSMRLVLRLARASSCVLSMPSFPVPFSLRPAVFALVLLLSSHSDLRTLSKNRKTFDRISRPGSKPDASKGDEMCQGKSRVDCPTQTNLCSSWARVWMGWLALRLGPLFARHLFLCSSRRGKTGTRSAPRTNQVGGGRRSLDGCDREEKLIKAGEEPAVLEMDESGKGVRREAPLDDLQCTDVQRLQNTAFAKLRGALYTFLLVFYHRLIDWELKQPVSSAGLPSVQVLYRCFSRPPARPD</sequence>
<dbReference type="Gramene" id="OE9A110892T1">
    <property type="protein sequence ID" value="OE9A110892C1"/>
    <property type="gene ID" value="OE9A110892"/>
</dbReference>
<evidence type="ECO:0000313" key="3">
    <source>
        <dbReference type="Proteomes" id="UP000594638"/>
    </source>
</evidence>
<proteinExistence type="predicted"/>
<evidence type="ECO:0000256" key="1">
    <source>
        <dbReference type="SAM" id="MobiDB-lite"/>
    </source>
</evidence>
<accession>A0A8S0VL04</accession>
<reference evidence="2 3" key="1">
    <citation type="submission" date="2019-12" db="EMBL/GenBank/DDBJ databases">
        <authorList>
            <person name="Alioto T."/>
            <person name="Alioto T."/>
            <person name="Gomez Garrido J."/>
        </authorList>
    </citation>
    <scope>NUCLEOTIDE SEQUENCE [LARGE SCALE GENOMIC DNA]</scope>
</reference>
<protein>
    <submittedName>
        <fullName evidence="2">Uncharacterized protein</fullName>
    </submittedName>
</protein>
<organism evidence="2 3">
    <name type="scientific">Olea europaea subsp. europaea</name>
    <dbReference type="NCBI Taxonomy" id="158383"/>
    <lineage>
        <taxon>Eukaryota</taxon>
        <taxon>Viridiplantae</taxon>
        <taxon>Streptophyta</taxon>
        <taxon>Embryophyta</taxon>
        <taxon>Tracheophyta</taxon>
        <taxon>Spermatophyta</taxon>
        <taxon>Magnoliopsida</taxon>
        <taxon>eudicotyledons</taxon>
        <taxon>Gunneridae</taxon>
        <taxon>Pentapetalae</taxon>
        <taxon>asterids</taxon>
        <taxon>lamiids</taxon>
        <taxon>Lamiales</taxon>
        <taxon>Oleaceae</taxon>
        <taxon>Oleeae</taxon>
        <taxon>Olea</taxon>
    </lineage>
</organism>
<comment type="caution">
    <text evidence="2">The sequence shown here is derived from an EMBL/GenBank/DDBJ whole genome shotgun (WGS) entry which is preliminary data.</text>
</comment>
<dbReference type="EMBL" id="CACTIH010009782">
    <property type="protein sequence ID" value="CAA3033021.1"/>
    <property type="molecule type" value="Genomic_DNA"/>
</dbReference>
<dbReference type="AlphaFoldDB" id="A0A8S0VL04"/>